<keyword evidence="2 8" id="KW-0813">Transport</keyword>
<dbReference type="OrthoDB" id="9782004at2"/>
<evidence type="ECO:0000256" key="3">
    <source>
        <dbReference type="ARBA" id="ARBA00022475"/>
    </source>
</evidence>
<dbReference type="EMBL" id="JPME01000008">
    <property type="protein sequence ID" value="KEZ91022.1"/>
    <property type="molecule type" value="Genomic_DNA"/>
</dbReference>
<reference evidence="10 11" key="1">
    <citation type="submission" date="2014-07" db="EMBL/GenBank/DDBJ databases">
        <title>Draft genome of Clostridium celerecrescens 152B isolated from sediments associated with methane hydrate from Krishna Godavari basin.</title>
        <authorList>
            <person name="Honkalas V.S."/>
            <person name="Dabir A.P."/>
            <person name="Arora P."/>
            <person name="Dhakephalkar P.K."/>
        </authorList>
    </citation>
    <scope>NUCLEOTIDE SEQUENCE [LARGE SCALE GENOMIC DNA]</scope>
    <source>
        <strain evidence="10 11">152B</strain>
    </source>
</reference>
<evidence type="ECO:0000259" key="9">
    <source>
        <dbReference type="PROSITE" id="PS50928"/>
    </source>
</evidence>
<dbReference type="PROSITE" id="PS50928">
    <property type="entry name" value="ABC_TM1"/>
    <property type="match status" value="1"/>
</dbReference>
<evidence type="ECO:0000313" key="11">
    <source>
        <dbReference type="Proteomes" id="UP000028525"/>
    </source>
</evidence>
<feature type="transmembrane region" description="Helical" evidence="8">
    <location>
        <begin position="138"/>
        <end position="161"/>
    </location>
</feature>
<gene>
    <name evidence="10" type="ORF">IO98_06510</name>
</gene>
<evidence type="ECO:0000256" key="7">
    <source>
        <dbReference type="ARBA" id="ARBA00023136"/>
    </source>
</evidence>
<evidence type="ECO:0000256" key="8">
    <source>
        <dbReference type="RuleBase" id="RU363032"/>
    </source>
</evidence>
<feature type="transmembrane region" description="Helical" evidence="8">
    <location>
        <begin position="207"/>
        <end position="228"/>
    </location>
</feature>
<feature type="domain" description="ABC transmembrane type-1" evidence="9">
    <location>
        <begin position="66"/>
        <end position="254"/>
    </location>
</feature>
<feature type="transmembrane region" description="Helical" evidence="8">
    <location>
        <begin position="101"/>
        <end position="126"/>
    </location>
</feature>
<dbReference type="PANTHER" id="PTHR43357">
    <property type="entry name" value="INNER MEMBRANE ABC TRANSPORTER PERMEASE PROTEIN YDCV"/>
    <property type="match status" value="1"/>
</dbReference>
<evidence type="ECO:0000313" key="10">
    <source>
        <dbReference type="EMBL" id="KEZ91022.1"/>
    </source>
</evidence>
<comment type="caution">
    <text evidence="10">The sequence shown here is derived from an EMBL/GenBank/DDBJ whole genome shotgun (WGS) entry which is preliminary data.</text>
</comment>
<dbReference type="GO" id="GO:0005886">
    <property type="term" value="C:plasma membrane"/>
    <property type="evidence" value="ECO:0007669"/>
    <property type="project" value="UniProtKB-SubCell"/>
</dbReference>
<dbReference type="GO" id="GO:0055085">
    <property type="term" value="P:transmembrane transport"/>
    <property type="evidence" value="ECO:0007669"/>
    <property type="project" value="InterPro"/>
</dbReference>
<dbReference type="Gene3D" id="1.10.3720.10">
    <property type="entry name" value="MetI-like"/>
    <property type="match status" value="1"/>
</dbReference>
<dbReference type="Pfam" id="PF00528">
    <property type="entry name" value="BPD_transp_1"/>
    <property type="match status" value="1"/>
</dbReference>
<dbReference type="InterPro" id="IPR035906">
    <property type="entry name" value="MetI-like_sf"/>
</dbReference>
<accession>A0A084JPY8</accession>
<evidence type="ECO:0000256" key="1">
    <source>
        <dbReference type="ARBA" id="ARBA00004429"/>
    </source>
</evidence>
<name>A0A084JPY8_9FIRM</name>
<keyword evidence="6 8" id="KW-1133">Transmembrane helix</keyword>
<keyword evidence="4" id="KW-0997">Cell inner membrane</keyword>
<dbReference type="PANTHER" id="PTHR43357:SF4">
    <property type="entry name" value="INNER MEMBRANE ABC TRANSPORTER PERMEASE PROTEIN YDCV"/>
    <property type="match status" value="1"/>
</dbReference>
<keyword evidence="11" id="KW-1185">Reference proteome</keyword>
<dbReference type="CDD" id="cd06261">
    <property type="entry name" value="TM_PBP2"/>
    <property type="match status" value="1"/>
</dbReference>
<comment type="similarity">
    <text evidence="8">Belongs to the binding-protein-dependent transport system permease family.</text>
</comment>
<protein>
    <submittedName>
        <fullName evidence="10">ABC transporter permease</fullName>
    </submittedName>
</protein>
<dbReference type="RefSeq" id="WP_038279209.1">
    <property type="nucleotide sequence ID" value="NZ_JPME01000008.1"/>
</dbReference>
<feature type="transmembrane region" description="Helical" evidence="8">
    <location>
        <begin position="65"/>
        <end position="94"/>
    </location>
</feature>
<dbReference type="AlphaFoldDB" id="A0A084JPY8"/>
<sequence length="273" mass="30393">MKNKRKSIFISITQFVLLAAILVPAVTLLLWIFTERWTWPDLAPQVFSKRAIFEIAGRKKELLQILWSSILISTVVAVLSAVIGIMTARAILLYRFPGKQVVYFFTILPFMVPATVFAMGIQITFIKMGLNNRITGVIIAHLICSLPYAIRLIMDGTAAVGSRLEEQARVLGASPFKAFYKTSLPMLMPVILSAVSMSYIVSFSQYFLTLMIGGGNVKTFTILMVPYLQSGNRNIACIYSTLFLGVTLLVFGVFEWAAGRFMKHGGGEFYTSE</sequence>
<dbReference type="SUPFAM" id="SSF161098">
    <property type="entry name" value="MetI-like"/>
    <property type="match status" value="1"/>
</dbReference>
<evidence type="ECO:0000256" key="5">
    <source>
        <dbReference type="ARBA" id="ARBA00022692"/>
    </source>
</evidence>
<keyword evidence="5 8" id="KW-0812">Transmembrane</keyword>
<keyword evidence="3" id="KW-1003">Cell membrane</keyword>
<evidence type="ECO:0000256" key="2">
    <source>
        <dbReference type="ARBA" id="ARBA00022448"/>
    </source>
</evidence>
<evidence type="ECO:0000256" key="4">
    <source>
        <dbReference type="ARBA" id="ARBA00022519"/>
    </source>
</evidence>
<feature type="transmembrane region" description="Helical" evidence="8">
    <location>
        <begin position="182"/>
        <end position="201"/>
    </location>
</feature>
<dbReference type="STRING" id="29354.IO98_06510"/>
<feature type="transmembrane region" description="Helical" evidence="8">
    <location>
        <begin position="12"/>
        <end position="33"/>
    </location>
</feature>
<proteinExistence type="inferred from homology"/>
<keyword evidence="7 8" id="KW-0472">Membrane</keyword>
<evidence type="ECO:0000256" key="6">
    <source>
        <dbReference type="ARBA" id="ARBA00022989"/>
    </source>
</evidence>
<feature type="transmembrane region" description="Helical" evidence="8">
    <location>
        <begin position="235"/>
        <end position="254"/>
    </location>
</feature>
<comment type="subcellular location">
    <subcellularLocation>
        <location evidence="1">Cell inner membrane</location>
        <topology evidence="1">Multi-pass membrane protein</topology>
    </subcellularLocation>
    <subcellularLocation>
        <location evidence="8">Cell membrane</location>
        <topology evidence="8">Multi-pass membrane protein</topology>
    </subcellularLocation>
</comment>
<dbReference type="InterPro" id="IPR000515">
    <property type="entry name" value="MetI-like"/>
</dbReference>
<dbReference type="Proteomes" id="UP000028525">
    <property type="component" value="Unassembled WGS sequence"/>
</dbReference>
<organism evidence="10 11">
    <name type="scientific">Lacrimispora celerecrescens</name>
    <dbReference type="NCBI Taxonomy" id="29354"/>
    <lineage>
        <taxon>Bacteria</taxon>
        <taxon>Bacillati</taxon>
        <taxon>Bacillota</taxon>
        <taxon>Clostridia</taxon>
        <taxon>Lachnospirales</taxon>
        <taxon>Lachnospiraceae</taxon>
        <taxon>Lacrimispora</taxon>
    </lineage>
</organism>